<feature type="chain" id="PRO_5015508411" description="Tetratricopeptide repeat protein" evidence="3">
    <location>
        <begin position="20"/>
        <end position="197"/>
    </location>
</feature>
<gene>
    <name evidence="4" type="ORF">C8D82_12456</name>
</gene>
<dbReference type="InterPro" id="IPR011990">
    <property type="entry name" value="TPR-like_helical_dom_sf"/>
</dbReference>
<protein>
    <recommendedName>
        <fullName evidence="6">Tetratricopeptide repeat protein</fullName>
    </recommendedName>
</protein>
<feature type="compositionally biased region" description="Basic and acidic residues" evidence="2">
    <location>
        <begin position="48"/>
        <end position="59"/>
    </location>
</feature>
<evidence type="ECO:0000256" key="1">
    <source>
        <dbReference type="SAM" id="Coils"/>
    </source>
</evidence>
<dbReference type="AlphaFoldDB" id="A0A2U1AQW6"/>
<keyword evidence="5" id="KW-1185">Reference proteome</keyword>
<evidence type="ECO:0000256" key="3">
    <source>
        <dbReference type="SAM" id="SignalP"/>
    </source>
</evidence>
<feature type="coiled-coil region" evidence="1">
    <location>
        <begin position="19"/>
        <end position="46"/>
    </location>
</feature>
<evidence type="ECO:0000313" key="4">
    <source>
        <dbReference type="EMBL" id="PVY38820.1"/>
    </source>
</evidence>
<proteinExistence type="predicted"/>
<organism evidence="4 5">
    <name type="scientific">Victivallis vadensis</name>
    <dbReference type="NCBI Taxonomy" id="172901"/>
    <lineage>
        <taxon>Bacteria</taxon>
        <taxon>Pseudomonadati</taxon>
        <taxon>Lentisphaerota</taxon>
        <taxon>Lentisphaeria</taxon>
        <taxon>Victivallales</taxon>
        <taxon>Victivallaceae</taxon>
        <taxon>Victivallis</taxon>
    </lineage>
</organism>
<feature type="region of interest" description="Disordered" evidence="2">
    <location>
        <begin position="47"/>
        <end position="71"/>
    </location>
</feature>
<keyword evidence="1" id="KW-0175">Coiled coil</keyword>
<evidence type="ECO:0000313" key="5">
    <source>
        <dbReference type="Proteomes" id="UP000245959"/>
    </source>
</evidence>
<dbReference type="GeneID" id="78296223"/>
<dbReference type="Gene3D" id="1.25.40.10">
    <property type="entry name" value="Tetratricopeptide repeat domain"/>
    <property type="match status" value="1"/>
</dbReference>
<dbReference type="Proteomes" id="UP000245959">
    <property type="component" value="Unassembled WGS sequence"/>
</dbReference>
<evidence type="ECO:0000256" key="2">
    <source>
        <dbReference type="SAM" id="MobiDB-lite"/>
    </source>
</evidence>
<accession>A0A2U1AQW6</accession>
<reference evidence="4 5" key="1">
    <citation type="submission" date="2018-04" db="EMBL/GenBank/DDBJ databases">
        <title>Genomic Encyclopedia of Type Strains, Phase IV (KMG-IV): sequencing the most valuable type-strain genomes for metagenomic binning, comparative biology and taxonomic classification.</title>
        <authorList>
            <person name="Goeker M."/>
        </authorList>
    </citation>
    <scope>NUCLEOTIDE SEQUENCE [LARGE SCALE GENOMIC DNA]</scope>
    <source>
        <strain evidence="4 5">DSM 14823</strain>
    </source>
</reference>
<feature type="signal peptide" evidence="3">
    <location>
        <begin position="1"/>
        <end position="19"/>
    </location>
</feature>
<sequence length="197" mass="22700">MKKLWMILGIACLCTGLFAETQEEKLARLEKKIDQLEKAVQPLLAQQKKQEITQEQQKEARKRMGKDSGNYSREQLREIEQMYQAWRKVPETERIASLKALAAKYPKSNRAGCAWLYAARWEKPGKTQIEDLKRAIDEFGDCRYGDGVQVGAYARFALGKLLEKDGKKEEAQKYFNELKTSFPNAIDHSGNLLIERL</sequence>
<evidence type="ECO:0008006" key="6">
    <source>
        <dbReference type="Google" id="ProtNLM"/>
    </source>
</evidence>
<dbReference type="RefSeq" id="WP_116884933.1">
    <property type="nucleotide sequence ID" value="NZ_DBFOHU010000177.1"/>
</dbReference>
<dbReference type="EMBL" id="QEKH01000024">
    <property type="protein sequence ID" value="PVY38820.1"/>
    <property type="molecule type" value="Genomic_DNA"/>
</dbReference>
<comment type="caution">
    <text evidence="4">The sequence shown here is derived from an EMBL/GenBank/DDBJ whole genome shotgun (WGS) entry which is preliminary data.</text>
</comment>
<keyword evidence="3" id="KW-0732">Signal</keyword>
<name>A0A2U1AQW6_9BACT</name>